<accession>A0A5B6TG89</accession>
<dbReference type="SUPFAM" id="SSF53756">
    <property type="entry name" value="UDP-Glycosyltransferase/glycogen phosphorylase"/>
    <property type="match status" value="1"/>
</dbReference>
<dbReference type="RefSeq" id="WP_149089315.1">
    <property type="nucleotide sequence ID" value="NZ_VKKY01000001.1"/>
</dbReference>
<evidence type="ECO:0000313" key="9">
    <source>
        <dbReference type="EMBL" id="KAA3439674.1"/>
    </source>
</evidence>
<dbReference type="UniPathway" id="UPA00299"/>
<dbReference type="OrthoDB" id="9761633at2"/>
<gene>
    <name evidence="9" type="ORF">FOA19_03065</name>
</gene>
<dbReference type="PANTHER" id="PTHR10788">
    <property type="entry name" value="TREHALOSE-6-PHOSPHATE SYNTHASE"/>
    <property type="match status" value="1"/>
</dbReference>
<dbReference type="CDD" id="cd03788">
    <property type="entry name" value="GT20_TPS"/>
    <property type="match status" value="1"/>
</dbReference>
<dbReference type="Pfam" id="PF02358">
    <property type="entry name" value="Trehalose_PPase"/>
    <property type="match status" value="1"/>
</dbReference>
<protein>
    <recommendedName>
        <fullName evidence="8">Alpha,alpha-trehalose-phosphate synthase</fullName>
        <ecNumber evidence="8">2.4.1.15</ecNumber>
    </recommendedName>
</protein>
<dbReference type="GO" id="GO:0005992">
    <property type="term" value="P:trehalose biosynthetic process"/>
    <property type="evidence" value="ECO:0007669"/>
    <property type="project" value="UniProtKB-UniRule"/>
</dbReference>
<evidence type="ECO:0000256" key="3">
    <source>
        <dbReference type="ARBA" id="ARBA00008799"/>
    </source>
</evidence>
<dbReference type="EMBL" id="VKKY01000001">
    <property type="protein sequence ID" value="KAA3439674.1"/>
    <property type="molecule type" value="Genomic_DNA"/>
</dbReference>
<comment type="similarity">
    <text evidence="3">Belongs to the glycosyltransferase 20 family.</text>
</comment>
<dbReference type="NCBIfam" id="NF011071">
    <property type="entry name" value="PRK14501.1"/>
    <property type="match status" value="1"/>
</dbReference>
<comment type="catalytic activity">
    <reaction evidence="7">
        <text>D-glucose 6-phosphate + UDP-alpha-D-glucose = alpha,alpha-trehalose 6-phosphate + UDP + H(+)</text>
        <dbReference type="Rhea" id="RHEA:18889"/>
        <dbReference type="ChEBI" id="CHEBI:15378"/>
        <dbReference type="ChEBI" id="CHEBI:58223"/>
        <dbReference type="ChEBI" id="CHEBI:58429"/>
        <dbReference type="ChEBI" id="CHEBI:58885"/>
        <dbReference type="ChEBI" id="CHEBI:61548"/>
        <dbReference type="EC" id="2.4.1.15"/>
    </reaction>
</comment>
<dbReference type="NCBIfam" id="TIGR02400">
    <property type="entry name" value="trehalose_OtsA"/>
    <property type="match status" value="1"/>
</dbReference>
<dbReference type="Gene3D" id="3.40.50.2000">
    <property type="entry name" value="Glycogen Phosphorylase B"/>
    <property type="match status" value="2"/>
</dbReference>
<comment type="caution">
    <text evidence="9">The sequence shown here is derived from an EMBL/GenBank/DDBJ whole genome shotgun (WGS) entry which is preliminary data.</text>
</comment>
<dbReference type="InterPro" id="IPR001830">
    <property type="entry name" value="Glyco_trans_20"/>
</dbReference>
<keyword evidence="6" id="KW-0808">Transferase</keyword>
<keyword evidence="5" id="KW-0328">Glycosyltransferase</keyword>
<dbReference type="Proteomes" id="UP000324133">
    <property type="component" value="Unassembled WGS sequence"/>
</dbReference>
<dbReference type="InterPro" id="IPR036412">
    <property type="entry name" value="HAD-like_sf"/>
</dbReference>
<dbReference type="Pfam" id="PF00982">
    <property type="entry name" value="Glyco_transf_20"/>
    <property type="match status" value="1"/>
</dbReference>
<proteinExistence type="inferred from homology"/>
<dbReference type="SUPFAM" id="SSF56784">
    <property type="entry name" value="HAD-like"/>
    <property type="match status" value="1"/>
</dbReference>
<dbReference type="PANTHER" id="PTHR10788:SF106">
    <property type="entry name" value="BCDNA.GH08860"/>
    <property type="match status" value="1"/>
</dbReference>
<dbReference type="AlphaFoldDB" id="A0A5B6TG89"/>
<evidence type="ECO:0000256" key="1">
    <source>
        <dbReference type="ARBA" id="ARBA00005199"/>
    </source>
</evidence>
<dbReference type="GO" id="GO:0003825">
    <property type="term" value="F:alpha,alpha-trehalose-phosphate synthase (UDP-forming) activity"/>
    <property type="evidence" value="ECO:0007669"/>
    <property type="project" value="UniProtKB-UniRule"/>
</dbReference>
<dbReference type="NCBIfam" id="TIGR01484">
    <property type="entry name" value="HAD-SF-IIB"/>
    <property type="match status" value="1"/>
</dbReference>
<dbReference type="EC" id="2.4.1.15" evidence="8"/>
<dbReference type="InterPro" id="IPR023214">
    <property type="entry name" value="HAD_sf"/>
</dbReference>
<comment type="similarity">
    <text evidence="2">In the C-terminal section; belongs to the trehalose phosphatase family.</text>
</comment>
<evidence type="ECO:0000256" key="5">
    <source>
        <dbReference type="ARBA" id="ARBA00022676"/>
    </source>
</evidence>
<dbReference type="Gene3D" id="3.40.50.1000">
    <property type="entry name" value="HAD superfamily/HAD-like"/>
    <property type="match status" value="1"/>
</dbReference>
<dbReference type="NCBIfam" id="TIGR00685">
    <property type="entry name" value="T6PP"/>
    <property type="match status" value="1"/>
</dbReference>
<sequence length="724" mass="84084">MPKTIIISNRLPIKVQRTETGLAYETSEGGLATGLGSIYKTDDNIWIGWPGTFFNDEAEQEQVSKDLSEQSMHPVFLTEAEIRDFYEGFSNETLWPSFHYFSQYAVYDDTFWEAYQQVNRKFCQAVMERAEPGDTIWVHDYQLLLLPQMVREEVAESTIGFFQHIPFPSYEVFRLLPWREQILKGMLGADLVGFHTFDDARHFLSSVSRIVGWTSSQNLIDNGHRQIMVDAFPMGIDYEKYASLAASEEMKEKLKEYREALHDQKVMLSIDRLDYSKGIPQRLRGFELLLQEHPEFREKVTLFMLVVPSRDQVEQYRELKETIDELVGRINSSYRTITWNPIQYFYRSFPLEELSALYALADIALVTPMRDGMNLVCKEFVASKLDQSGVLILSEMAGAAKELSDALLINPNDLGAMVLAMQEAMVMPEEEQKLRMQHMQEILQQYDIHHWVSIFMNRLDYIKIKQMSLATEYLSEEERDDLLKAYKKSGERILFLDYDGTLTSFHNNPKHAKPDNELLQVLGCLAQEKGNKVVIISGRDRRTLEEWLGHLQVDIIAEHGVWVREYGQDWKMLHHLTSDWKVEIKPILELLVSRTPGSFIEEKDFSLVWHYRKVDPGLGELRARELHNHLQYLASNINLQVMEGDKVLEVKNVEVNKGLATLRWLEEHPHDFLLGIGDDRTDEDMFRIMPKEAFTIKVGSKRSLARFNLNNTVEVRKLLQSLCS</sequence>
<dbReference type="GO" id="GO:0005829">
    <property type="term" value="C:cytosol"/>
    <property type="evidence" value="ECO:0007669"/>
    <property type="project" value="TreeGrafter"/>
</dbReference>
<dbReference type="CDD" id="cd01627">
    <property type="entry name" value="HAD_TPP"/>
    <property type="match status" value="1"/>
</dbReference>
<evidence type="ECO:0000256" key="6">
    <source>
        <dbReference type="ARBA" id="ARBA00022679"/>
    </source>
</evidence>
<dbReference type="Gene3D" id="3.30.70.1020">
    <property type="entry name" value="Trehalose-6-phosphate phosphatase related protein, domain 2"/>
    <property type="match status" value="1"/>
</dbReference>
<dbReference type="InterPro" id="IPR006379">
    <property type="entry name" value="HAD-SF_hydro_IIB"/>
</dbReference>
<evidence type="ECO:0000313" key="10">
    <source>
        <dbReference type="Proteomes" id="UP000324133"/>
    </source>
</evidence>
<organism evidence="9 10">
    <name type="scientific">Rufibacter hautae</name>
    <dbReference type="NCBI Taxonomy" id="2595005"/>
    <lineage>
        <taxon>Bacteria</taxon>
        <taxon>Pseudomonadati</taxon>
        <taxon>Bacteroidota</taxon>
        <taxon>Cytophagia</taxon>
        <taxon>Cytophagales</taxon>
        <taxon>Hymenobacteraceae</taxon>
        <taxon>Rufibacter</taxon>
    </lineage>
</organism>
<evidence type="ECO:0000256" key="4">
    <source>
        <dbReference type="ARBA" id="ARBA00011881"/>
    </source>
</evidence>
<dbReference type="InterPro" id="IPR003337">
    <property type="entry name" value="Trehalose_PPase"/>
</dbReference>
<reference evidence="9 10" key="1">
    <citation type="submission" date="2019-07" db="EMBL/GenBank/DDBJ databases">
        <title>Rufibacter sp. nov., isolated from lake sediment.</title>
        <authorList>
            <person name="Qu J.-H."/>
        </authorList>
    </citation>
    <scope>NUCLEOTIDE SEQUENCE [LARGE SCALE GENOMIC DNA]</scope>
    <source>
        <strain evidence="9 10">NBS58-1</strain>
    </source>
</reference>
<comment type="subunit">
    <text evidence="4">Homotetramer.</text>
</comment>
<evidence type="ECO:0000256" key="8">
    <source>
        <dbReference type="NCBIfam" id="TIGR02400"/>
    </source>
</evidence>
<evidence type="ECO:0000256" key="7">
    <source>
        <dbReference type="ARBA" id="ARBA00048039"/>
    </source>
</evidence>
<comment type="pathway">
    <text evidence="1">Glycan biosynthesis; trehalose biosynthesis.</text>
</comment>
<keyword evidence="10" id="KW-1185">Reference proteome</keyword>
<name>A0A5B6TG89_9BACT</name>
<evidence type="ECO:0000256" key="2">
    <source>
        <dbReference type="ARBA" id="ARBA00006330"/>
    </source>
</evidence>
<dbReference type="InterPro" id="IPR012766">
    <property type="entry name" value="Trehalose_OtsA"/>
</dbReference>
<dbReference type="GO" id="GO:0004805">
    <property type="term" value="F:trehalose-phosphatase activity"/>
    <property type="evidence" value="ECO:0007669"/>
    <property type="project" value="TreeGrafter"/>
</dbReference>